<reference evidence="1" key="1">
    <citation type="submission" date="2021-10" db="EMBL/GenBank/DDBJ databases">
        <title>Tropical sea cucumber genome reveals ecological adaptation and Cuvierian tubules defense mechanism.</title>
        <authorList>
            <person name="Chen T."/>
        </authorList>
    </citation>
    <scope>NUCLEOTIDE SEQUENCE</scope>
    <source>
        <strain evidence="1">Nanhai2018</strain>
        <tissue evidence="1">Muscle</tissue>
    </source>
</reference>
<sequence length="89" mass="10385">MKSLRDTLTIIYVELRRLMRMCEYVRFESDPERSKPCTYSVCVPQCSYDTHIVDGYGYACEFLAYTEKAEAVEHFELGDRVENCLVPSL</sequence>
<name>A0A9Q1HJ15_HOLLE</name>
<organism evidence="1 2">
    <name type="scientific">Holothuria leucospilota</name>
    <name type="common">Black long sea cucumber</name>
    <name type="synonym">Mertensiothuria leucospilota</name>
    <dbReference type="NCBI Taxonomy" id="206669"/>
    <lineage>
        <taxon>Eukaryota</taxon>
        <taxon>Metazoa</taxon>
        <taxon>Echinodermata</taxon>
        <taxon>Eleutherozoa</taxon>
        <taxon>Echinozoa</taxon>
        <taxon>Holothuroidea</taxon>
        <taxon>Aspidochirotacea</taxon>
        <taxon>Aspidochirotida</taxon>
        <taxon>Holothuriidae</taxon>
        <taxon>Holothuria</taxon>
    </lineage>
</organism>
<accession>A0A9Q1HJ15</accession>
<proteinExistence type="predicted"/>
<protein>
    <submittedName>
        <fullName evidence="1">Uncharacterized protein</fullName>
    </submittedName>
</protein>
<evidence type="ECO:0000313" key="1">
    <source>
        <dbReference type="EMBL" id="KAJ8046771.1"/>
    </source>
</evidence>
<dbReference type="AlphaFoldDB" id="A0A9Q1HJ15"/>
<dbReference type="Proteomes" id="UP001152320">
    <property type="component" value="Chromosome 2"/>
</dbReference>
<evidence type="ECO:0000313" key="2">
    <source>
        <dbReference type="Proteomes" id="UP001152320"/>
    </source>
</evidence>
<comment type="caution">
    <text evidence="1">The sequence shown here is derived from an EMBL/GenBank/DDBJ whole genome shotgun (WGS) entry which is preliminary data.</text>
</comment>
<keyword evidence="2" id="KW-1185">Reference proteome</keyword>
<dbReference type="EMBL" id="JAIZAY010000002">
    <property type="protein sequence ID" value="KAJ8046771.1"/>
    <property type="molecule type" value="Genomic_DNA"/>
</dbReference>
<gene>
    <name evidence="1" type="ORF">HOLleu_05557</name>
</gene>